<reference evidence="3" key="2">
    <citation type="journal article" date="2017" name="Nat. Plants">
        <title>The Aegilops tauschii genome reveals multiple impacts of transposons.</title>
        <authorList>
            <person name="Zhao G."/>
            <person name="Zou C."/>
            <person name="Li K."/>
            <person name="Wang K."/>
            <person name="Li T."/>
            <person name="Gao L."/>
            <person name="Zhang X."/>
            <person name="Wang H."/>
            <person name="Yang Z."/>
            <person name="Liu X."/>
            <person name="Jiang W."/>
            <person name="Mao L."/>
            <person name="Kong X."/>
            <person name="Jiao Y."/>
            <person name="Jia J."/>
        </authorList>
    </citation>
    <scope>NUCLEOTIDE SEQUENCE [LARGE SCALE GENOMIC DNA]</scope>
    <source>
        <strain evidence="3">cv. AL8/78</strain>
    </source>
</reference>
<reference evidence="2" key="3">
    <citation type="journal article" date="2017" name="Nature">
        <title>Genome sequence of the progenitor of the wheat D genome Aegilops tauschii.</title>
        <authorList>
            <person name="Luo M.C."/>
            <person name="Gu Y.Q."/>
            <person name="Puiu D."/>
            <person name="Wang H."/>
            <person name="Twardziok S.O."/>
            <person name="Deal K.R."/>
            <person name="Huo N."/>
            <person name="Zhu T."/>
            <person name="Wang L."/>
            <person name="Wang Y."/>
            <person name="McGuire P.E."/>
            <person name="Liu S."/>
            <person name="Long H."/>
            <person name="Ramasamy R.K."/>
            <person name="Rodriguez J.C."/>
            <person name="Van S.L."/>
            <person name="Yuan L."/>
            <person name="Wang Z."/>
            <person name="Xia Z."/>
            <person name="Xiao L."/>
            <person name="Anderson O.D."/>
            <person name="Ouyang S."/>
            <person name="Liang Y."/>
            <person name="Zimin A.V."/>
            <person name="Pertea G."/>
            <person name="Qi P."/>
            <person name="Bennetzen J.L."/>
            <person name="Dai X."/>
            <person name="Dawson M.W."/>
            <person name="Muller H.G."/>
            <person name="Kugler K."/>
            <person name="Rivarola-Duarte L."/>
            <person name="Spannagl M."/>
            <person name="Mayer K.F.X."/>
            <person name="Lu F.H."/>
            <person name="Bevan M.W."/>
            <person name="Leroy P."/>
            <person name="Li P."/>
            <person name="You F.M."/>
            <person name="Sun Q."/>
            <person name="Liu Z."/>
            <person name="Lyons E."/>
            <person name="Wicker T."/>
            <person name="Salzberg S.L."/>
            <person name="Devos K.M."/>
            <person name="Dvorak J."/>
        </authorList>
    </citation>
    <scope>NUCLEOTIDE SEQUENCE [LARGE SCALE GENOMIC DNA]</scope>
    <source>
        <strain evidence="2">cv. AL8/78</strain>
    </source>
</reference>
<dbReference type="EnsemblPlants" id="AET5Gv21142600.26">
    <property type="protein sequence ID" value="AET5Gv21142600.26"/>
    <property type="gene ID" value="AET5Gv21142600"/>
</dbReference>
<sequence>RCCDWTGLEWSALQWRRPEQLRTRPSDPPAPAPAAALWSGRPPERLAAAPTRY</sequence>
<keyword evidence="3" id="KW-1185">Reference proteome</keyword>
<organism evidence="2 3">
    <name type="scientific">Aegilops tauschii subsp. strangulata</name>
    <name type="common">Goatgrass</name>
    <dbReference type="NCBI Taxonomy" id="200361"/>
    <lineage>
        <taxon>Eukaryota</taxon>
        <taxon>Viridiplantae</taxon>
        <taxon>Streptophyta</taxon>
        <taxon>Embryophyta</taxon>
        <taxon>Tracheophyta</taxon>
        <taxon>Spermatophyta</taxon>
        <taxon>Magnoliopsida</taxon>
        <taxon>Liliopsida</taxon>
        <taxon>Poales</taxon>
        <taxon>Poaceae</taxon>
        <taxon>BOP clade</taxon>
        <taxon>Pooideae</taxon>
        <taxon>Triticodae</taxon>
        <taxon>Triticeae</taxon>
        <taxon>Triticinae</taxon>
        <taxon>Aegilops</taxon>
    </lineage>
</organism>
<proteinExistence type="predicted"/>
<dbReference type="Proteomes" id="UP000015105">
    <property type="component" value="Chromosome 5D"/>
</dbReference>
<dbReference type="Gramene" id="AET5Gv21142600.26">
    <property type="protein sequence ID" value="AET5Gv21142600.26"/>
    <property type="gene ID" value="AET5Gv21142600"/>
</dbReference>
<reference evidence="3" key="1">
    <citation type="journal article" date="2014" name="Science">
        <title>Ancient hybridizations among the ancestral genomes of bread wheat.</title>
        <authorList>
            <consortium name="International Wheat Genome Sequencing Consortium,"/>
            <person name="Marcussen T."/>
            <person name="Sandve S.R."/>
            <person name="Heier L."/>
            <person name="Spannagl M."/>
            <person name="Pfeifer M."/>
            <person name="Jakobsen K.S."/>
            <person name="Wulff B.B."/>
            <person name="Steuernagel B."/>
            <person name="Mayer K.F."/>
            <person name="Olsen O.A."/>
        </authorList>
    </citation>
    <scope>NUCLEOTIDE SEQUENCE [LARGE SCALE GENOMIC DNA]</scope>
    <source>
        <strain evidence="3">cv. AL8/78</strain>
    </source>
</reference>
<name>A0A453MD02_AEGTS</name>
<reference evidence="2" key="4">
    <citation type="submission" date="2019-03" db="UniProtKB">
        <authorList>
            <consortium name="EnsemblPlants"/>
        </authorList>
    </citation>
    <scope>IDENTIFICATION</scope>
</reference>
<dbReference type="AlphaFoldDB" id="A0A453MD02"/>
<evidence type="ECO:0000256" key="1">
    <source>
        <dbReference type="SAM" id="MobiDB-lite"/>
    </source>
</evidence>
<feature type="region of interest" description="Disordered" evidence="1">
    <location>
        <begin position="19"/>
        <end position="53"/>
    </location>
</feature>
<accession>A0A453MD02</accession>
<evidence type="ECO:0000313" key="2">
    <source>
        <dbReference type="EnsemblPlants" id="AET5Gv21142600.26"/>
    </source>
</evidence>
<evidence type="ECO:0000313" key="3">
    <source>
        <dbReference type="Proteomes" id="UP000015105"/>
    </source>
</evidence>
<reference evidence="2" key="5">
    <citation type="journal article" date="2021" name="G3 (Bethesda)">
        <title>Aegilops tauschii genome assembly Aet v5.0 features greater sequence contiguity and improved annotation.</title>
        <authorList>
            <person name="Wang L."/>
            <person name="Zhu T."/>
            <person name="Rodriguez J.C."/>
            <person name="Deal K.R."/>
            <person name="Dubcovsky J."/>
            <person name="McGuire P.E."/>
            <person name="Lux T."/>
            <person name="Spannagl M."/>
            <person name="Mayer K.F.X."/>
            <person name="Baldrich P."/>
            <person name="Meyers B.C."/>
            <person name="Huo N."/>
            <person name="Gu Y.Q."/>
            <person name="Zhou H."/>
            <person name="Devos K.M."/>
            <person name="Bennetzen J.L."/>
            <person name="Unver T."/>
            <person name="Budak H."/>
            <person name="Gulick P.J."/>
            <person name="Galiba G."/>
            <person name="Kalapos B."/>
            <person name="Nelson D.R."/>
            <person name="Li P."/>
            <person name="You F.M."/>
            <person name="Luo M.C."/>
            <person name="Dvorak J."/>
        </authorList>
    </citation>
    <scope>NUCLEOTIDE SEQUENCE [LARGE SCALE GENOMIC DNA]</scope>
    <source>
        <strain evidence="2">cv. AL8/78</strain>
    </source>
</reference>
<protein>
    <submittedName>
        <fullName evidence="2">Uncharacterized protein</fullName>
    </submittedName>
</protein>